<proteinExistence type="predicted"/>
<dbReference type="Pfam" id="PF20238">
    <property type="entry name" value="BIM1-like_dom"/>
    <property type="match status" value="1"/>
</dbReference>
<evidence type="ECO:0000256" key="4">
    <source>
        <dbReference type="ARBA" id="ARBA00022729"/>
    </source>
</evidence>
<evidence type="ECO:0000256" key="6">
    <source>
        <dbReference type="ARBA" id="ARBA00023180"/>
    </source>
</evidence>
<dbReference type="GO" id="GO:0098552">
    <property type="term" value="C:side of membrane"/>
    <property type="evidence" value="ECO:0007669"/>
    <property type="project" value="UniProtKB-KW"/>
</dbReference>
<accession>A0AAE1IAN0</accession>
<comment type="subcellular location">
    <subcellularLocation>
        <location evidence="1">Cell membrane</location>
        <topology evidence="1">Lipid-anchor</topology>
        <topology evidence="1">GPI-anchor</topology>
    </subcellularLocation>
</comment>
<dbReference type="GeneID" id="87922729"/>
<evidence type="ECO:0000256" key="2">
    <source>
        <dbReference type="ARBA" id="ARBA00022475"/>
    </source>
</evidence>
<keyword evidence="8" id="KW-1133">Transmembrane helix</keyword>
<dbReference type="InterPro" id="IPR046530">
    <property type="entry name" value="BIM1-like_dom"/>
</dbReference>
<dbReference type="GO" id="GO:0005886">
    <property type="term" value="C:plasma membrane"/>
    <property type="evidence" value="ECO:0007669"/>
    <property type="project" value="UniProtKB-SubCell"/>
</dbReference>
<keyword evidence="4 9" id="KW-0732">Signal</keyword>
<reference evidence="11" key="1">
    <citation type="submission" date="2023-11" db="EMBL/GenBank/DDBJ databases">
        <title>The genome sequences of three competitors of mushroom-forming fungi.</title>
        <authorList>
            <person name="Beijen E."/>
            <person name="Ohm R.A."/>
        </authorList>
    </citation>
    <scope>NUCLEOTIDE SEQUENCE</scope>
    <source>
        <strain evidence="11">CBS 100526</strain>
    </source>
</reference>
<feature type="domain" description="Copper acquisition factor BIM1-like" evidence="10">
    <location>
        <begin position="24"/>
        <end position="172"/>
    </location>
</feature>
<evidence type="ECO:0000313" key="12">
    <source>
        <dbReference type="Proteomes" id="UP001273209"/>
    </source>
</evidence>
<keyword evidence="3" id="KW-0336">GPI-anchor</keyword>
<sequence>MSYFTLLSMAILAFVGIASADMLMGAATFGWPPPRAWDDTAESISPCGSLDDPSDRTAFSYFKGHVLLFTQAKVWNLQLGASYASRPQKMADFHPIMENVYIAEVDAGITCINVPNAPLAVKAGHPATLQLTYVSDYGSPSGRNMTFYACADVVYVSPSDVPYQVPCLNTTEPKDHFAVLPDPPKLSPTSRVPVAVDENAPPEKIKHHGRPKWVIPVVGMGGALAGLLVAFLCYQTAEEFDGTKRPTN</sequence>
<keyword evidence="8" id="KW-0812">Transmembrane</keyword>
<dbReference type="EMBL" id="JAWRVG010000037">
    <property type="protein sequence ID" value="KAK4067023.1"/>
    <property type="molecule type" value="Genomic_DNA"/>
</dbReference>
<dbReference type="PANTHER" id="PTHR34992">
    <property type="entry name" value="HYPHAL ANASTAMOSIS-7 PROTEIN"/>
    <property type="match status" value="1"/>
</dbReference>
<dbReference type="Proteomes" id="UP001273209">
    <property type="component" value="Unassembled WGS sequence"/>
</dbReference>
<feature type="transmembrane region" description="Helical" evidence="8">
    <location>
        <begin position="213"/>
        <end position="234"/>
    </location>
</feature>
<keyword evidence="12" id="KW-1185">Reference proteome</keyword>
<comment type="caution">
    <text evidence="11">The sequence shown here is derived from an EMBL/GenBank/DDBJ whole genome shotgun (WGS) entry which is preliminary data.</text>
</comment>
<evidence type="ECO:0000256" key="1">
    <source>
        <dbReference type="ARBA" id="ARBA00004609"/>
    </source>
</evidence>
<evidence type="ECO:0000256" key="3">
    <source>
        <dbReference type="ARBA" id="ARBA00022622"/>
    </source>
</evidence>
<evidence type="ECO:0000256" key="7">
    <source>
        <dbReference type="ARBA" id="ARBA00023288"/>
    </source>
</evidence>
<evidence type="ECO:0000256" key="5">
    <source>
        <dbReference type="ARBA" id="ARBA00023136"/>
    </source>
</evidence>
<dbReference type="InterPro" id="IPR046936">
    <property type="entry name" value="BIM1-like"/>
</dbReference>
<organism evidence="11 12">
    <name type="scientific">Trichoderma aggressivum f. europaeum</name>
    <dbReference type="NCBI Taxonomy" id="173218"/>
    <lineage>
        <taxon>Eukaryota</taxon>
        <taxon>Fungi</taxon>
        <taxon>Dikarya</taxon>
        <taxon>Ascomycota</taxon>
        <taxon>Pezizomycotina</taxon>
        <taxon>Sordariomycetes</taxon>
        <taxon>Hypocreomycetidae</taxon>
        <taxon>Hypocreales</taxon>
        <taxon>Hypocreaceae</taxon>
        <taxon>Trichoderma</taxon>
    </lineage>
</organism>
<evidence type="ECO:0000313" key="11">
    <source>
        <dbReference type="EMBL" id="KAK4067023.1"/>
    </source>
</evidence>
<dbReference type="RefSeq" id="XP_062753103.1">
    <property type="nucleotide sequence ID" value="XM_062902824.1"/>
</dbReference>
<name>A0AAE1IAN0_9HYPO</name>
<gene>
    <name evidence="11" type="ORF">Triagg1_8023</name>
</gene>
<protein>
    <recommendedName>
        <fullName evidence="10">Copper acquisition factor BIM1-like domain-containing protein</fullName>
    </recommendedName>
</protein>
<evidence type="ECO:0000259" key="10">
    <source>
        <dbReference type="Pfam" id="PF20238"/>
    </source>
</evidence>
<dbReference type="PANTHER" id="PTHR34992:SF5">
    <property type="entry name" value="ANCHORED PROTEIN, PUTATIVE (AFU_ORTHOLOGUE AFUA_6G02800)-RELATED"/>
    <property type="match status" value="1"/>
</dbReference>
<feature type="signal peptide" evidence="9">
    <location>
        <begin position="1"/>
        <end position="20"/>
    </location>
</feature>
<evidence type="ECO:0000256" key="8">
    <source>
        <dbReference type="SAM" id="Phobius"/>
    </source>
</evidence>
<evidence type="ECO:0000256" key="9">
    <source>
        <dbReference type="SAM" id="SignalP"/>
    </source>
</evidence>
<keyword evidence="2" id="KW-1003">Cell membrane</keyword>
<dbReference type="AlphaFoldDB" id="A0AAE1IAN0"/>
<feature type="chain" id="PRO_5041906858" description="Copper acquisition factor BIM1-like domain-containing protein" evidence="9">
    <location>
        <begin position="21"/>
        <end position="248"/>
    </location>
</feature>
<keyword evidence="5 8" id="KW-0472">Membrane</keyword>
<keyword evidence="6" id="KW-0325">Glycoprotein</keyword>
<keyword evidence="7" id="KW-0449">Lipoprotein</keyword>